<keyword evidence="1" id="KW-0031">Aminopeptidase</keyword>
<sequence length="434" mass="48907">MSKSRSVREPPPVPRSPSENLGGANSLAKAESALRQVKKHWSPIMSSEFNPVPLALELLDDSSLGRDLVAFEKLLNTLNTTVDDVVNDHYHQFSTTTAIFTGVQTEIKQGLSQVHGMREDLVRCKEILTTQRSDLNLLWSKAKQYKEMLHILDLLDEIKMVPDRLESLFRDKYYLTGIRLLISTLKTLDTPALAPIKATAEIRRSLTKVKNTLHEALIEEIHNHVYLKIHLNEEFDNLSGFSSMDKFQEMVSNYLNNEFDDQNLPVTPVRSPTTSPGGPQERVELDEDISSDPEADSLNFLRIVVISLRLIGKLPEALAMIKTRIPVELYQLVDKTINEVDALKEKGDPLNLKAQPPGETNQRILQPLDPLSQETLDSFVARLYQKFILVLGHHHFIGLLVEDLYQNNQGAMSPFPEDSPPCQTPLTSTAEYPG</sequence>
<evidence type="ECO:0000313" key="2">
    <source>
        <dbReference type="Proteomes" id="UP001165960"/>
    </source>
</evidence>
<protein>
    <submittedName>
        <fullName evidence="1">Exocyst subunit</fullName>
        <ecNumber evidence="1">3.4.11.9</ecNumber>
    </submittedName>
</protein>
<organism evidence="1 2">
    <name type="scientific">Entomophthora muscae</name>
    <dbReference type="NCBI Taxonomy" id="34485"/>
    <lineage>
        <taxon>Eukaryota</taxon>
        <taxon>Fungi</taxon>
        <taxon>Fungi incertae sedis</taxon>
        <taxon>Zoopagomycota</taxon>
        <taxon>Entomophthoromycotina</taxon>
        <taxon>Entomophthoromycetes</taxon>
        <taxon>Entomophthorales</taxon>
        <taxon>Entomophthoraceae</taxon>
        <taxon>Entomophthora</taxon>
    </lineage>
</organism>
<reference evidence="1" key="1">
    <citation type="submission" date="2022-04" db="EMBL/GenBank/DDBJ databases">
        <title>Genome of the entomopathogenic fungus Entomophthora muscae.</title>
        <authorList>
            <person name="Elya C."/>
            <person name="Lovett B.R."/>
            <person name="Lee E."/>
            <person name="Macias A.M."/>
            <person name="Hajek A.E."/>
            <person name="De Bivort B.L."/>
            <person name="Kasson M.T."/>
            <person name="De Fine Licht H.H."/>
            <person name="Stajich J.E."/>
        </authorList>
    </citation>
    <scope>NUCLEOTIDE SEQUENCE</scope>
    <source>
        <strain evidence="1">Berkeley</strain>
    </source>
</reference>
<gene>
    <name evidence="1" type="primary">SEC8_1</name>
    <name evidence="1" type="ORF">DSO57_1019917</name>
</gene>
<dbReference type="EC" id="3.4.11.9" evidence="1"/>
<proteinExistence type="predicted"/>
<comment type="caution">
    <text evidence="1">The sequence shown here is derived from an EMBL/GenBank/DDBJ whole genome shotgun (WGS) entry which is preliminary data.</text>
</comment>
<keyword evidence="1" id="KW-0378">Hydrolase</keyword>
<dbReference type="Proteomes" id="UP001165960">
    <property type="component" value="Unassembled WGS sequence"/>
</dbReference>
<accession>A0ACC2UNS2</accession>
<keyword evidence="1" id="KW-0645">Protease</keyword>
<name>A0ACC2UNS2_9FUNG</name>
<keyword evidence="2" id="KW-1185">Reference proteome</keyword>
<dbReference type="EMBL" id="QTSX02000091">
    <property type="protein sequence ID" value="KAJ9088765.1"/>
    <property type="molecule type" value="Genomic_DNA"/>
</dbReference>
<evidence type="ECO:0000313" key="1">
    <source>
        <dbReference type="EMBL" id="KAJ9088765.1"/>
    </source>
</evidence>